<keyword evidence="2" id="KW-1185">Reference proteome</keyword>
<accession>A0ACC3AYA9</accession>
<gene>
    <name evidence="1" type="ORF">N8T08_007212</name>
</gene>
<dbReference type="EMBL" id="JAOPJF010000045">
    <property type="protein sequence ID" value="KAK1142971.1"/>
    <property type="molecule type" value="Genomic_DNA"/>
</dbReference>
<proteinExistence type="predicted"/>
<dbReference type="Proteomes" id="UP001177260">
    <property type="component" value="Unassembled WGS sequence"/>
</dbReference>
<evidence type="ECO:0000313" key="1">
    <source>
        <dbReference type="EMBL" id="KAK1142971.1"/>
    </source>
</evidence>
<reference evidence="1 2" key="1">
    <citation type="journal article" date="2023" name="ACS Omega">
        <title>Identification of the Neoaspergillic Acid Biosynthesis Gene Cluster by Establishing an In Vitro CRISPR-Ribonucleoprotein Genetic System in Aspergillus melleus.</title>
        <authorList>
            <person name="Yuan B."/>
            <person name="Grau M.F."/>
            <person name="Murata R.M."/>
            <person name="Torok T."/>
            <person name="Venkateswaran K."/>
            <person name="Stajich J.E."/>
            <person name="Wang C.C.C."/>
        </authorList>
    </citation>
    <scope>NUCLEOTIDE SEQUENCE [LARGE SCALE GENOMIC DNA]</scope>
    <source>
        <strain evidence="1 2">IMV 1140</strain>
    </source>
</reference>
<comment type="caution">
    <text evidence="1">The sequence shown here is derived from an EMBL/GenBank/DDBJ whole genome shotgun (WGS) entry which is preliminary data.</text>
</comment>
<organism evidence="1 2">
    <name type="scientific">Aspergillus melleus</name>
    <dbReference type="NCBI Taxonomy" id="138277"/>
    <lineage>
        <taxon>Eukaryota</taxon>
        <taxon>Fungi</taxon>
        <taxon>Dikarya</taxon>
        <taxon>Ascomycota</taxon>
        <taxon>Pezizomycotina</taxon>
        <taxon>Eurotiomycetes</taxon>
        <taxon>Eurotiomycetidae</taxon>
        <taxon>Eurotiales</taxon>
        <taxon>Aspergillaceae</taxon>
        <taxon>Aspergillus</taxon>
        <taxon>Aspergillus subgen. Circumdati</taxon>
    </lineage>
</organism>
<protein>
    <submittedName>
        <fullName evidence="1">Uncharacterized protein</fullName>
    </submittedName>
</protein>
<sequence length="475" mass="52868">MATGKGEEHVVTSTVPPSPPITIEDNQNSKYSDGFKRRVMRKIDFWLVGFYSVVYIFRVIDSGNYSNAAIINLEEGSGIKKELGFSPSQWSWTLSIFSYSYLFFEPSNTIFLKTFTPSRWMFVLILSWGICACSVGAAKDFPGMMCVRFAIGMAEAGFYPSVLYHMAFWYKPSEMLWRISLFYSLGQVSSALSGLLAYAISFMNNVSGLSGWRWLFILEGLPAIVLSVIALLGLPDYPETARMLTEDERGYLTGRMSDSAPSGKDKSWDWQGIKDLFSSPTLYSFSVYWIGHGIGGFGVHYALPTVIYELGFTTTAYSQLMNIPPYVACFIFLNILGVLLHRGIIRPWTTAVAIECTIIICYIVLVMVSNSIVKYHALIVATACAGSAYPVIWPERIRDLDGTVASGIGIGYTNALAQFSGIAGPHIYSTVFGPTYRVSYIICLCFLCAAILGILASWWLVWRKDRREGRISGLV</sequence>
<name>A0ACC3AYA9_9EURO</name>
<evidence type="ECO:0000313" key="2">
    <source>
        <dbReference type="Proteomes" id="UP001177260"/>
    </source>
</evidence>